<reference evidence="1 2" key="1">
    <citation type="submission" date="2023-01" db="EMBL/GenBank/DDBJ databases">
        <authorList>
            <person name="Whitehead M."/>
        </authorList>
    </citation>
    <scope>NUCLEOTIDE SEQUENCE [LARGE SCALE GENOMIC DNA]</scope>
</reference>
<organism evidence="1 2">
    <name type="scientific">Macrosiphum euphorbiae</name>
    <name type="common">potato aphid</name>
    <dbReference type="NCBI Taxonomy" id="13131"/>
    <lineage>
        <taxon>Eukaryota</taxon>
        <taxon>Metazoa</taxon>
        <taxon>Ecdysozoa</taxon>
        <taxon>Arthropoda</taxon>
        <taxon>Hexapoda</taxon>
        <taxon>Insecta</taxon>
        <taxon>Pterygota</taxon>
        <taxon>Neoptera</taxon>
        <taxon>Paraneoptera</taxon>
        <taxon>Hemiptera</taxon>
        <taxon>Sternorrhyncha</taxon>
        <taxon>Aphidomorpha</taxon>
        <taxon>Aphidoidea</taxon>
        <taxon>Aphididae</taxon>
        <taxon>Macrosiphini</taxon>
        <taxon>Macrosiphum</taxon>
    </lineage>
</organism>
<protein>
    <recommendedName>
        <fullName evidence="3">Reverse transcriptase</fullName>
    </recommendedName>
</protein>
<evidence type="ECO:0000313" key="2">
    <source>
        <dbReference type="Proteomes" id="UP001160148"/>
    </source>
</evidence>
<evidence type="ECO:0008006" key="3">
    <source>
        <dbReference type="Google" id="ProtNLM"/>
    </source>
</evidence>
<keyword evidence="2" id="KW-1185">Reference proteome</keyword>
<accession>A0AAV0WN10</accession>
<evidence type="ECO:0000313" key="1">
    <source>
        <dbReference type="EMBL" id="CAI6357359.1"/>
    </source>
</evidence>
<sequence>MSFTRKHVVINWSYSLNNSVISRVEMIVDLGFKFNSSLDPGPHITMICCKAYKMLGFLKRLAHDFKLGLSLKILFCSLVRPILEYGAVLWNPQTAGHSRQLEMVQRKFLSFAGFILNIHHQPHDYVPVSEFLNIDTLSNRRITLGFKFLNGLISGNIDSPYLLSLINFRVPQRNSRNSAPFYVPSYTSNYLANEPITRIMSLANADASRLC</sequence>
<dbReference type="AlphaFoldDB" id="A0AAV0WN10"/>
<dbReference type="Proteomes" id="UP001160148">
    <property type="component" value="Unassembled WGS sequence"/>
</dbReference>
<name>A0AAV0WN10_9HEMI</name>
<dbReference type="EMBL" id="CARXXK010000002">
    <property type="protein sequence ID" value="CAI6357359.1"/>
    <property type="molecule type" value="Genomic_DNA"/>
</dbReference>
<proteinExistence type="predicted"/>
<comment type="caution">
    <text evidence="1">The sequence shown here is derived from an EMBL/GenBank/DDBJ whole genome shotgun (WGS) entry which is preliminary data.</text>
</comment>
<gene>
    <name evidence="1" type="ORF">MEUPH1_LOCUS12991</name>
</gene>
<dbReference type="PRINTS" id="PR01345">
    <property type="entry name" value="CERVTRCPTASE"/>
</dbReference>